<comment type="caution">
    <text evidence="1">The sequence shown here is derived from an EMBL/GenBank/DDBJ whole genome shotgun (WGS) entry which is preliminary data.</text>
</comment>
<dbReference type="GeneID" id="99749857"/>
<sequence length="517" mass="58103">MKKKNIFFVLLICFINSSCNKEEQTDELQDKDFYSDVTTRASYISGTITGEMNPYVSDGYYTYDLSIPIQKQSVGIRISAVGGEARFKTNYQERFESTWVTQIPAGKNHFPINVLWTKAGSNSTLMVRPEKSTIELTADLRNINVKMKPMPINAPSTFELGDTITLWCNYSINKDTGIKWTYDKNLFAEVSQSASVTQSRFQINLKSKQAFKNSDVGVEVHDFYINSIGAKEYFMARKSNISFPNMGPQIDGYRNIEQYKEYIYSINDSKAHTFYWTGKNIKIVSGQNSSTVTIVPTQPGNASVKVSYKYKNQTDNFTNELPLSVSKTSMQLIGPDVICDNGTFSIKNFPTKATVDWIVGNDLYSQLNQASPAITLNNLGTPGGSSIYTTLTAIVHTKEYTVQFSKPITFNVSGIQENDHDIIYGYLSQSGGECGLNPIPEGAHDFHWSVDCDWEVDMQGYYFTTFSSRNSHEIERVCVTVDFINACGTRTYIYNYFDIGSTNSGTYSTPKNSLSPK</sequence>
<name>A0A078S7P8_BACUN</name>
<accession>A0A078S7P8</accession>
<organism evidence="1 2">
    <name type="scientific">Bacteroides uniformis str. 3978 T3 ii</name>
    <dbReference type="NCBI Taxonomy" id="1339349"/>
    <lineage>
        <taxon>Bacteria</taxon>
        <taxon>Pseudomonadati</taxon>
        <taxon>Bacteroidota</taxon>
        <taxon>Bacteroidia</taxon>
        <taxon>Bacteroidales</taxon>
        <taxon>Bacteroidaceae</taxon>
        <taxon>Bacteroides</taxon>
    </lineage>
</organism>
<proteinExistence type="predicted"/>
<reference evidence="1 2" key="1">
    <citation type="submission" date="2014-04" db="EMBL/GenBank/DDBJ databases">
        <authorList>
            <person name="Sears C."/>
            <person name="Carroll K."/>
            <person name="Sack B.R."/>
            <person name="Qadri F."/>
            <person name="Myers L.L."/>
            <person name="Chung G.-T."/>
            <person name="Escheverria P."/>
            <person name="Fraser C.M."/>
            <person name="Sadzewicz L."/>
            <person name="Shefchek K.A."/>
            <person name="Tallon L."/>
            <person name="Das S.P."/>
            <person name="Daugherty S."/>
            <person name="Mongodin E.F."/>
        </authorList>
    </citation>
    <scope>NUCLEOTIDE SEQUENCE [LARGE SCALE GENOMIC DNA]</scope>
    <source>
        <strain evidence="1 2">3978 T3 ii</strain>
    </source>
</reference>
<evidence type="ECO:0000313" key="1">
    <source>
        <dbReference type="EMBL" id="KDS56745.1"/>
    </source>
</evidence>
<gene>
    <name evidence="1" type="ORF">M094_4037</name>
</gene>
<dbReference type="RefSeq" id="WP_005824945.1">
    <property type="nucleotide sequence ID" value="NZ_JNHN01000096.1"/>
</dbReference>
<dbReference type="EMBL" id="JNHN01000096">
    <property type="protein sequence ID" value="KDS56745.1"/>
    <property type="molecule type" value="Genomic_DNA"/>
</dbReference>
<protein>
    <submittedName>
        <fullName evidence="1">Uncharacterized protein</fullName>
    </submittedName>
</protein>
<evidence type="ECO:0000313" key="2">
    <source>
        <dbReference type="Proteomes" id="UP000028013"/>
    </source>
</evidence>
<dbReference type="PATRIC" id="fig|1339349.3.peg.842"/>
<dbReference type="AlphaFoldDB" id="A0A078S7P8"/>
<dbReference type="Proteomes" id="UP000028013">
    <property type="component" value="Unassembled WGS sequence"/>
</dbReference>